<reference evidence="1" key="1">
    <citation type="submission" date="2018-05" db="EMBL/GenBank/DDBJ databases">
        <title>Draft genome of Mucuna pruriens seed.</title>
        <authorList>
            <person name="Nnadi N.E."/>
            <person name="Vos R."/>
            <person name="Hasami M.H."/>
            <person name="Devisetty U.K."/>
            <person name="Aguiy J.C."/>
        </authorList>
    </citation>
    <scope>NUCLEOTIDE SEQUENCE [LARGE SCALE GENOMIC DNA]</scope>
    <source>
        <strain evidence="1">JCA_2017</strain>
    </source>
</reference>
<protein>
    <submittedName>
        <fullName evidence="1">Uncharacterized protein</fullName>
    </submittedName>
</protein>
<gene>
    <name evidence="1" type="ORF">CR513_01000</name>
</gene>
<accession>A0A371IGA5</accession>
<dbReference type="EMBL" id="QJKJ01000160">
    <property type="protein sequence ID" value="RDY13994.1"/>
    <property type="molecule type" value="Genomic_DNA"/>
</dbReference>
<evidence type="ECO:0000313" key="2">
    <source>
        <dbReference type="Proteomes" id="UP000257109"/>
    </source>
</evidence>
<comment type="caution">
    <text evidence="1">The sequence shown here is derived from an EMBL/GenBank/DDBJ whole genome shotgun (WGS) entry which is preliminary data.</text>
</comment>
<organism evidence="1 2">
    <name type="scientific">Mucuna pruriens</name>
    <name type="common">Velvet bean</name>
    <name type="synonym">Dolichos pruriens</name>
    <dbReference type="NCBI Taxonomy" id="157652"/>
    <lineage>
        <taxon>Eukaryota</taxon>
        <taxon>Viridiplantae</taxon>
        <taxon>Streptophyta</taxon>
        <taxon>Embryophyta</taxon>
        <taxon>Tracheophyta</taxon>
        <taxon>Spermatophyta</taxon>
        <taxon>Magnoliopsida</taxon>
        <taxon>eudicotyledons</taxon>
        <taxon>Gunneridae</taxon>
        <taxon>Pentapetalae</taxon>
        <taxon>rosids</taxon>
        <taxon>fabids</taxon>
        <taxon>Fabales</taxon>
        <taxon>Fabaceae</taxon>
        <taxon>Papilionoideae</taxon>
        <taxon>50 kb inversion clade</taxon>
        <taxon>NPAAA clade</taxon>
        <taxon>indigoferoid/millettioid clade</taxon>
        <taxon>Phaseoleae</taxon>
        <taxon>Mucuna</taxon>
    </lineage>
</organism>
<keyword evidence="2" id="KW-1185">Reference proteome</keyword>
<proteinExistence type="predicted"/>
<dbReference type="Proteomes" id="UP000257109">
    <property type="component" value="Unassembled WGS sequence"/>
</dbReference>
<dbReference type="AlphaFoldDB" id="A0A371IGA5"/>
<evidence type="ECO:0000313" key="1">
    <source>
        <dbReference type="EMBL" id="RDY13994.1"/>
    </source>
</evidence>
<feature type="non-terminal residue" evidence="1">
    <location>
        <position position="215"/>
    </location>
</feature>
<dbReference type="OrthoDB" id="1434446at2759"/>
<sequence>MGKLIYLSHTRLDIVSVTLSNSERIFLYLKENQVKGNVDYIGSTTDRRFTSNYCLFLGGNLVEFRAMAHSICEGLWMKIILDYLKDLIGKLGMTDIIGMLGMIDIHLAIERTVFFNLGGMGELFVKMMPRFDGKEAYWWLIQLDRYFRTTGVREELSWRAQNQRLKGKKRIQESYKDLEQPNNILVRKSKNKGNNEVLEIKNQSGTDVAKMGLFL</sequence>
<feature type="non-terminal residue" evidence="1">
    <location>
        <position position="1"/>
    </location>
</feature>
<name>A0A371IGA5_MUCPR</name>